<evidence type="ECO:0000259" key="2">
    <source>
        <dbReference type="PROSITE" id="PS50003"/>
    </source>
</evidence>
<dbReference type="OrthoDB" id="6267403at2"/>
<keyword evidence="1" id="KW-0732">Signal</keyword>
<evidence type="ECO:0000256" key="1">
    <source>
        <dbReference type="SAM" id="SignalP"/>
    </source>
</evidence>
<dbReference type="AlphaFoldDB" id="A0A222G3Q2"/>
<protein>
    <recommendedName>
        <fullName evidence="2">PH domain-containing protein</fullName>
    </recommendedName>
</protein>
<evidence type="ECO:0000313" key="3">
    <source>
        <dbReference type="EMBL" id="ASP46548.1"/>
    </source>
</evidence>
<dbReference type="EMBL" id="CP020465">
    <property type="protein sequence ID" value="ASP46548.1"/>
    <property type="molecule type" value="Genomic_DNA"/>
</dbReference>
<feature type="domain" description="PH" evidence="2">
    <location>
        <begin position="1"/>
        <end position="23"/>
    </location>
</feature>
<organism evidence="3 4">
    <name type="scientific">Cognaticolwellia beringensis</name>
    <dbReference type="NCBI Taxonomy" id="1967665"/>
    <lineage>
        <taxon>Bacteria</taxon>
        <taxon>Pseudomonadati</taxon>
        <taxon>Pseudomonadota</taxon>
        <taxon>Gammaproteobacteria</taxon>
        <taxon>Alteromonadales</taxon>
        <taxon>Colwelliaceae</taxon>
        <taxon>Cognaticolwellia</taxon>
    </lineage>
</organism>
<dbReference type="Proteomes" id="UP000202259">
    <property type="component" value="Chromosome"/>
</dbReference>
<accession>A0A222G3Q2</accession>
<keyword evidence="4" id="KW-1185">Reference proteome</keyword>
<dbReference type="InterPro" id="IPR001849">
    <property type="entry name" value="PH_domain"/>
</dbReference>
<dbReference type="PROSITE" id="PS50003">
    <property type="entry name" value="PH_DOMAIN"/>
    <property type="match status" value="1"/>
</dbReference>
<dbReference type="RefSeq" id="WP_081148623.1">
    <property type="nucleotide sequence ID" value="NZ_CP020465.1"/>
</dbReference>
<dbReference type="KEGG" id="cber:B5D82_01395"/>
<gene>
    <name evidence="3" type="ORF">B5D82_01395</name>
</gene>
<feature type="signal peptide" evidence="1">
    <location>
        <begin position="1"/>
        <end position="30"/>
    </location>
</feature>
<name>A0A222G3Q2_9GAMM</name>
<proteinExistence type="predicted"/>
<sequence length="96" mass="10586">MLFSATNRRSIAIWLSAILLVMSVAASAHSVEHIDDGAKQHCTLCFHQHQFDQVLPQQDANLDFISQLAEPTVTAQPILTLTHSVNYHSRAPPVAL</sequence>
<reference evidence="3 4" key="1">
    <citation type="submission" date="2017-08" db="EMBL/GenBank/DDBJ databases">
        <title>Complete genome of Colwellia sp. NB097-1, a psychrophile bacterium ioslated from Bering Sea.</title>
        <authorList>
            <person name="Chen X."/>
        </authorList>
    </citation>
    <scope>NUCLEOTIDE SEQUENCE [LARGE SCALE GENOMIC DNA]</scope>
    <source>
        <strain evidence="3 4">NB097-1</strain>
    </source>
</reference>
<evidence type="ECO:0000313" key="4">
    <source>
        <dbReference type="Proteomes" id="UP000202259"/>
    </source>
</evidence>
<feature type="chain" id="PRO_5012601027" description="PH domain-containing protein" evidence="1">
    <location>
        <begin position="31"/>
        <end position="96"/>
    </location>
</feature>